<organism evidence="3 4">
    <name type="scientific">Glycomyces albidus</name>
    <dbReference type="NCBI Taxonomy" id="2656774"/>
    <lineage>
        <taxon>Bacteria</taxon>
        <taxon>Bacillati</taxon>
        <taxon>Actinomycetota</taxon>
        <taxon>Actinomycetes</taxon>
        <taxon>Glycomycetales</taxon>
        <taxon>Glycomycetaceae</taxon>
        <taxon>Glycomyces</taxon>
    </lineage>
</organism>
<keyword evidence="2" id="KW-0812">Transmembrane</keyword>
<name>A0A6L5GB56_9ACTN</name>
<dbReference type="Proteomes" id="UP000477750">
    <property type="component" value="Unassembled WGS sequence"/>
</dbReference>
<evidence type="ECO:0000313" key="3">
    <source>
        <dbReference type="EMBL" id="MQM26904.1"/>
    </source>
</evidence>
<comment type="caution">
    <text evidence="3">The sequence shown here is derived from an EMBL/GenBank/DDBJ whole genome shotgun (WGS) entry which is preliminary data.</text>
</comment>
<keyword evidence="4" id="KW-1185">Reference proteome</keyword>
<keyword evidence="2" id="KW-0472">Membrane</keyword>
<accession>A0A6L5GB56</accession>
<dbReference type="RefSeq" id="WP_153026055.1">
    <property type="nucleotide sequence ID" value="NZ_WIAO01000018.1"/>
</dbReference>
<sequence>MGLAKPVEAWARKTDAAECEWARDAVDSWARDMAFPQPFSWGEAEAAVLSRDYPPLPGSFVMRLVGVIAWALIAILAAPTLGGAVAGFAAIAAAAAQDGQAAADDWLSSATLLYGLGAASVGAYLSMWFQTRRRSPVLLVVSRASALAAGASWAVLARSPVTAEGWLPLLIIATAVIGTVTFVLGAFSKPEGRPKHRRPPPRGPRGDRRARAVKARQRLLEVVVHRGLVDLDDADRIRVGEMPLGYWNELDGLSDREWRRVLERRHVGWREFDAKG</sequence>
<dbReference type="EMBL" id="WIAO01000018">
    <property type="protein sequence ID" value="MQM26904.1"/>
    <property type="molecule type" value="Genomic_DNA"/>
</dbReference>
<feature type="transmembrane region" description="Helical" evidence="2">
    <location>
        <begin position="137"/>
        <end position="155"/>
    </location>
</feature>
<gene>
    <name evidence="3" type="ORF">GFD30_15180</name>
</gene>
<keyword evidence="2" id="KW-1133">Transmembrane helix</keyword>
<feature type="region of interest" description="Disordered" evidence="1">
    <location>
        <begin position="190"/>
        <end position="210"/>
    </location>
</feature>
<feature type="transmembrane region" description="Helical" evidence="2">
    <location>
        <begin position="106"/>
        <end position="125"/>
    </location>
</feature>
<evidence type="ECO:0000256" key="2">
    <source>
        <dbReference type="SAM" id="Phobius"/>
    </source>
</evidence>
<feature type="transmembrane region" description="Helical" evidence="2">
    <location>
        <begin position="67"/>
        <end position="94"/>
    </location>
</feature>
<evidence type="ECO:0000313" key="4">
    <source>
        <dbReference type="Proteomes" id="UP000477750"/>
    </source>
</evidence>
<reference evidence="3 4" key="1">
    <citation type="submission" date="2019-10" db="EMBL/GenBank/DDBJ databases">
        <title>Glycomyces albidus sp. nov., a novel actinomycete isolated from rhizosphere soil of wheat (Triticum aestivum L.).</title>
        <authorList>
            <person name="Qian L."/>
        </authorList>
    </citation>
    <scope>NUCLEOTIDE SEQUENCE [LARGE SCALE GENOMIC DNA]</scope>
    <source>
        <strain evidence="3 4">NEAU-7082</strain>
    </source>
</reference>
<proteinExistence type="predicted"/>
<dbReference type="AlphaFoldDB" id="A0A6L5GB56"/>
<protein>
    <submittedName>
        <fullName evidence="3">Uncharacterized protein</fullName>
    </submittedName>
</protein>
<evidence type="ECO:0000256" key="1">
    <source>
        <dbReference type="SAM" id="MobiDB-lite"/>
    </source>
</evidence>
<feature type="transmembrane region" description="Helical" evidence="2">
    <location>
        <begin position="167"/>
        <end position="188"/>
    </location>
</feature>